<protein>
    <submittedName>
        <fullName evidence="2">Uncharacterized protein</fullName>
    </submittedName>
</protein>
<keyword evidence="1" id="KW-0472">Membrane</keyword>
<evidence type="ECO:0000313" key="3">
    <source>
        <dbReference type="Proteomes" id="UP000271010"/>
    </source>
</evidence>
<sequence>MSNWVNVLGLVITVYLFTFLMMFVISPEQDNDRMSIWLGGTLILIFGYGFIVWLGFLTAIILLDIFLIVPSRIRLKEKLLLEWLIIILPFIYWAFEYDYWLWLMLATSFLITQIIRKNKIESIIKT</sequence>
<dbReference type="AlphaFoldDB" id="A0A3M9MXY8"/>
<keyword evidence="3" id="KW-1185">Reference proteome</keyword>
<accession>A0A3M9MXY8</accession>
<evidence type="ECO:0000256" key="1">
    <source>
        <dbReference type="SAM" id="Phobius"/>
    </source>
</evidence>
<name>A0A3M9MXY8_9BACT</name>
<dbReference type="Proteomes" id="UP000271010">
    <property type="component" value="Unassembled WGS sequence"/>
</dbReference>
<organism evidence="2 3">
    <name type="scientific">Rufibacter immobilis</name>
    <dbReference type="NCBI Taxonomy" id="1348778"/>
    <lineage>
        <taxon>Bacteria</taxon>
        <taxon>Pseudomonadati</taxon>
        <taxon>Bacteroidota</taxon>
        <taxon>Cytophagia</taxon>
        <taxon>Cytophagales</taxon>
        <taxon>Hymenobacteraceae</taxon>
        <taxon>Rufibacter</taxon>
    </lineage>
</organism>
<keyword evidence="1" id="KW-1133">Transmembrane helix</keyword>
<comment type="caution">
    <text evidence="2">The sequence shown here is derived from an EMBL/GenBank/DDBJ whole genome shotgun (WGS) entry which is preliminary data.</text>
</comment>
<proteinExistence type="predicted"/>
<gene>
    <name evidence="2" type="ORF">EFA69_10915</name>
</gene>
<dbReference type="EMBL" id="RJJE01000009">
    <property type="protein sequence ID" value="RNI30025.1"/>
    <property type="molecule type" value="Genomic_DNA"/>
</dbReference>
<feature type="transmembrane region" description="Helical" evidence="1">
    <location>
        <begin position="37"/>
        <end position="67"/>
    </location>
</feature>
<reference evidence="2 3" key="1">
    <citation type="submission" date="2018-11" db="EMBL/GenBank/DDBJ databases">
        <title>Rufibacter latericius sp. nov., isolated from water in Baiyang Lake.</title>
        <authorList>
            <person name="Yang Y."/>
        </authorList>
    </citation>
    <scope>NUCLEOTIDE SEQUENCE [LARGE SCALE GENOMIC DNA]</scope>
    <source>
        <strain evidence="2 3">MCC P1</strain>
    </source>
</reference>
<keyword evidence="1" id="KW-0812">Transmembrane</keyword>
<feature type="transmembrane region" description="Helical" evidence="1">
    <location>
        <begin position="7"/>
        <end position="25"/>
    </location>
</feature>
<evidence type="ECO:0000313" key="2">
    <source>
        <dbReference type="EMBL" id="RNI30025.1"/>
    </source>
</evidence>
<feature type="transmembrane region" description="Helical" evidence="1">
    <location>
        <begin position="79"/>
        <end position="95"/>
    </location>
</feature>